<proteinExistence type="inferred from homology"/>
<protein>
    <submittedName>
        <fullName evidence="3">Dehydrogenase</fullName>
    </submittedName>
</protein>
<dbReference type="GO" id="GO:0016491">
    <property type="term" value="F:oxidoreductase activity"/>
    <property type="evidence" value="ECO:0007669"/>
    <property type="project" value="UniProtKB-KW"/>
</dbReference>
<dbReference type="SUPFAM" id="SSF51735">
    <property type="entry name" value="NAD(P)-binding Rossmann-fold domains"/>
    <property type="match status" value="1"/>
</dbReference>
<comment type="similarity">
    <text evidence="1">Belongs to the short-chain dehydrogenases/reductases (SDR) family.</text>
</comment>
<dbReference type="InterPro" id="IPR036291">
    <property type="entry name" value="NAD(P)-bd_dom_sf"/>
</dbReference>
<name>A0A0F0VZ96_PLUGE</name>
<dbReference type="PANTHER" id="PTHR43477:SF1">
    <property type="entry name" value="DIHYDROANTICAPSIN 7-DEHYDROGENASE"/>
    <property type="match status" value="1"/>
</dbReference>
<dbReference type="AlphaFoldDB" id="A0A0F0VZ96"/>
<dbReference type="PRINTS" id="PR00081">
    <property type="entry name" value="GDHRDH"/>
</dbReference>
<keyword evidence="2" id="KW-0560">Oxidoreductase</keyword>
<dbReference type="STRING" id="61647.LG71_17675"/>
<dbReference type="InterPro" id="IPR051122">
    <property type="entry name" value="SDR_DHRS6-like"/>
</dbReference>
<comment type="caution">
    <text evidence="3">The sequence shown here is derived from an EMBL/GenBank/DDBJ whole genome shotgun (WGS) entry which is preliminary data.</text>
</comment>
<dbReference type="Gene3D" id="3.40.50.720">
    <property type="entry name" value="NAD(P)-binding Rossmann-like Domain"/>
    <property type="match status" value="1"/>
</dbReference>
<dbReference type="PANTHER" id="PTHR43477">
    <property type="entry name" value="DIHYDROANTICAPSIN 7-DEHYDROGENASE"/>
    <property type="match status" value="1"/>
</dbReference>
<evidence type="ECO:0000313" key="3">
    <source>
        <dbReference type="EMBL" id="KMK11574.1"/>
    </source>
</evidence>
<organism evidence="3 4">
    <name type="scientific">Pluralibacter gergoviae</name>
    <name type="common">Enterobacter gergoviae</name>
    <dbReference type="NCBI Taxonomy" id="61647"/>
    <lineage>
        <taxon>Bacteria</taxon>
        <taxon>Pseudomonadati</taxon>
        <taxon>Pseudomonadota</taxon>
        <taxon>Gammaproteobacteria</taxon>
        <taxon>Enterobacterales</taxon>
        <taxon>Enterobacteriaceae</taxon>
        <taxon>Pluralibacter</taxon>
    </lineage>
</organism>
<dbReference type="Pfam" id="PF13561">
    <property type="entry name" value="adh_short_C2"/>
    <property type="match status" value="1"/>
</dbReference>
<reference evidence="3 4" key="1">
    <citation type="submission" date="2015-05" db="EMBL/GenBank/DDBJ databases">
        <title>Genome sequences of Pluralibacter gergoviae.</title>
        <authorList>
            <person name="Greninger A.L."/>
            <person name="Miller S."/>
        </authorList>
    </citation>
    <scope>NUCLEOTIDE SEQUENCE [LARGE SCALE GENOMIC DNA]</scope>
    <source>
        <strain evidence="3 4">JS81F13</strain>
    </source>
</reference>
<dbReference type="EMBL" id="LDZF01000027">
    <property type="protein sequence ID" value="KMK11574.1"/>
    <property type="molecule type" value="Genomic_DNA"/>
</dbReference>
<sequence>MTMTRKTLIIGGASGIGFAVARALAARGDSLVIAGRSAQKLDAARRSLATGGASIETAALDISRDAEVAAFAGRLGAVDNIIVTAGSQAPGGALAELDLDAARQAFDTKFWGSINAARRLSGNIAPRGTLTLTSGFLARRAVAGTLVKTTMNAALESAVKVLAKELSPLRINAVSPGLTDTEAYAGMAPAAREKMLNAAAETLPVRAFGRAEDIARGYLFIIDNPFVTGSVVDIEGGALLG</sequence>
<evidence type="ECO:0000256" key="1">
    <source>
        <dbReference type="ARBA" id="ARBA00006484"/>
    </source>
</evidence>
<evidence type="ECO:0000256" key="2">
    <source>
        <dbReference type="ARBA" id="ARBA00023002"/>
    </source>
</evidence>
<dbReference type="Proteomes" id="UP000036196">
    <property type="component" value="Unassembled WGS sequence"/>
</dbReference>
<dbReference type="eggNOG" id="COG1028">
    <property type="taxonomic scope" value="Bacteria"/>
</dbReference>
<evidence type="ECO:0000313" key="4">
    <source>
        <dbReference type="Proteomes" id="UP000036196"/>
    </source>
</evidence>
<gene>
    <name evidence="3" type="ORF">ABW06_20515</name>
</gene>
<dbReference type="InterPro" id="IPR002347">
    <property type="entry name" value="SDR_fam"/>
</dbReference>
<dbReference type="PATRIC" id="fig|61647.13.peg.4532"/>
<keyword evidence="4" id="KW-1185">Reference proteome</keyword>
<accession>A0A0F0VZ96</accession>